<evidence type="ECO:0000313" key="3">
    <source>
        <dbReference type="Proteomes" id="UP001163046"/>
    </source>
</evidence>
<accession>A0A9W9ZI08</accession>
<evidence type="ECO:0008006" key="4">
    <source>
        <dbReference type="Google" id="ProtNLM"/>
    </source>
</evidence>
<gene>
    <name evidence="2" type="ORF">OS493_037408</name>
</gene>
<feature type="compositionally biased region" description="Basic and acidic residues" evidence="1">
    <location>
        <begin position="179"/>
        <end position="193"/>
    </location>
</feature>
<reference evidence="2" key="1">
    <citation type="submission" date="2023-01" db="EMBL/GenBank/DDBJ databases">
        <title>Genome assembly of the deep-sea coral Lophelia pertusa.</title>
        <authorList>
            <person name="Herrera S."/>
            <person name="Cordes E."/>
        </authorList>
    </citation>
    <scope>NUCLEOTIDE SEQUENCE</scope>
    <source>
        <strain evidence="2">USNM1676648</strain>
        <tissue evidence="2">Polyp</tissue>
    </source>
</reference>
<protein>
    <recommendedName>
        <fullName evidence="4">EF-hand domain-containing protein</fullName>
    </recommendedName>
</protein>
<dbReference type="EMBL" id="MU825943">
    <property type="protein sequence ID" value="KAJ7382072.1"/>
    <property type="molecule type" value="Genomic_DNA"/>
</dbReference>
<proteinExistence type="predicted"/>
<evidence type="ECO:0000256" key="1">
    <source>
        <dbReference type="SAM" id="MobiDB-lite"/>
    </source>
</evidence>
<evidence type="ECO:0000313" key="2">
    <source>
        <dbReference type="EMBL" id="KAJ7382072.1"/>
    </source>
</evidence>
<feature type="region of interest" description="Disordered" evidence="1">
    <location>
        <begin position="158"/>
        <end position="193"/>
    </location>
</feature>
<organism evidence="2 3">
    <name type="scientific">Desmophyllum pertusum</name>
    <dbReference type="NCBI Taxonomy" id="174260"/>
    <lineage>
        <taxon>Eukaryota</taxon>
        <taxon>Metazoa</taxon>
        <taxon>Cnidaria</taxon>
        <taxon>Anthozoa</taxon>
        <taxon>Hexacorallia</taxon>
        <taxon>Scleractinia</taxon>
        <taxon>Caryophylliina</taxon>
        <taxon>Caryophylliidae</taxon>
        <taxon>Desmophyllum</taxon>
    </lineage>
</organism>
<dbReference type="Proteomes" id="UP001163046">
    <property type="component" value="Unassembled WGS sequence"/>
</dbReference>
<dbReference type="OrthoDB" id="415358at2759"/>
<keyword evidence="3" id="KW-1185">Reference proteome</keyword>
<name>A0A9W9ZI08_9CNID</name>
<sequence length="193" mass="22638">MRFHQVRSYGRNIAVNLWWQYTPKFVPEDCDGVEQNQTLDKFNFTTLDSAIDDAETTVLTHLQHFLGKKDEISFKKFVNRLIKDPSFGNNEEMEWTEDMKLTIKKLFKLMDVDKDKSFSTTDLEELEKADDVAMNALTNEYYKLYDLVEKAQDYLDEKNGELYEEDDNEGGGDGNYDIEPIKKTVDENTREEL</sequence>
<comment type="caution">
    <text evidence="2">The sequence shown here is derived from an EMBL/GenBank/DDBJ whole genome shotgun (WGS) entry which is preliminary data.</text>
</comment>
<dbReference type="AlphaFoldDB" id="A0A9W9ZI08"/>